<accession>A0ABS2DST8</accession>
<dbReference type="Proteomes" id="UP000715095">
    <property type="component" value="Unassembled WGS sequence"/>
</dbReference>
<dbReference type="EMBL" id="JACJJC010000012">
    <property type="protein sequence ID" value="MBM6704432.1"/>
    <property type="molecule type" value="Genomic_DNA"/>
</dbReference>
<sequence>MFVETDARIDCMHFDSKCSLRACAADACSDASAMLQCWWWRATNSRPAA</sequence>
<reference evidence="1 2" key="1">
    <citation type="journal article" date="2021" name="Sci. Rep.">
        <title>The distribution of antibiotic resistance genes in chicken gut microbiota commensals.</title>
        <authorList>
            <person name="Juricova H."/>
            <person name="Matiasovicova J."/>
            <person name="Kubasova T."/>
            <person name="Cejkova D."/>
            <person name="Rychlik I."/>
        </authorList>
    </citation>
    <scope>NUCLEOTIDE SEQUENCE [LARGE SCALE GENOMIC DNA]</scope>
    <source>
        <strain evidence="1 2">An829</strain>
    </source>
</reference>
<evidence type="ECO:0000313" key="2">
    <source>
        <dbReference type="Proteomes" id="UP000715095"/>
    </source>
</evidence>
<proteinExistence type="predicted"/>
<name>A0ABS2DST8_9BURK</name>
<gene>
    <name evidence="1" type="ORF">H6A60_08060</name>
</gene>
<organism evidence="1 2">
    <name type="scientific">Sutterella massiliensis</name>
    <dbReference type="NCBI Taxonomy" id="1816689"/>
    <lineage>
        <taxon>Bacteria</taxon>
        <taxon>Pseudomonadati</taxon>
        <taxon>Pseudomonadota</taxon>
        <taxon>Betaproteobacteria</taxon>
        <taxon>Burkholderiales</taxon>
        <taxon>Sutterellaceae</taxon>
        <taxon>Sutterella</taxon>
    </lineage>
</organism>
<dbReference type="RefSeq" id="WP_205103231.1">
    <property type="nucleotide sequence ID" value="NZ_JACJJC010000012.1"/>
</dbReference>
<protein>
    <submittedName>
        <fullName evidence="1">Uncharacterized protein</fullName>
    </submittedName>
</protein>
<evidence type="ECO:0000313" key="1">
    <source>
        <dbReference type="EMBL" id="MBM6704432.1"/>
    </source>
</evidence>
<comment type="caution">
    <text evidence="1">The sequence shown here is derived from an EMBL/GenBank/DDBJ whole genome shotgun (WGS) entry which is preliminary data.</text>
</comment>
<keyword evidence="2" id="KW-1185">Reference proteome</keyword>